<dbReference type="InterPro" id="IPR007527">
    <property type="entry name" value="Znf_SWIM"/>
</dbReference>
<feature type="domain" description="Zinc finger PMZ-type" evidence="5">
    <location>
        <begin position="345"/>
        <end position="372"/>
    </location>
</feature>
<feature type="compositionally biased region" description="Basic and acidic residues" evidence="4">
    <location>
        <begin position="41"/>
        <end position="58"/>
    </location>
</feature>
<dbReference type="AlphaFoldDB" id="A0A444X7F2"/>
<feature type="region of interest" description="Disordered" evidence="4">
    <location>
        <begin position="176"/>
        <end position="198"/>
    </location>
</feature>
<name>A0A444X7F2_ARAHY</name>
<dbReference type="InterPro" id="IPR006564">
    <property type="entry name" value="Znf_PMZ"/>
</dbReference>
<comment type="caution">
    <text evidence="6">The sequence shown here is derived from an EMBL/GenBank/DDBJ whole genome shotgun (WGS) entry which is preliminary data.</text>
</comment>
<evidence type="ECO:0000313" key="6">
    <source>
        <dbReference type="EMBL" id="RYQ85630.1"/>
    </source>
</evidence>
<reference evidence="6 7" key="1">
    <citation type="submission" date="2019-01" db="EMBL/GenBank/DDBJ databases">
        <title>Sequencing of cultivated peanut Arachis hypogaea provides insights into genome evolution and oil improvement.</title>
        <authorList>
            <person name="Chen X."/>
        </authorList>
    </citation>
    <scope>NUCLEOTIDE SEQUENCE [LARGE SCALE GENOMIC DNA]</scope>
    <source>
        <strain evidence="7">cv. Fuhuasheng</strain>
        <tissue evidence="6">Leaves</tissue>
    </source>
</reference>
<organism evidence="6 7">
    <name type="scientific">Arachis hypogaea</name>
    <name type="common">Peanut</name>
    <dbReference type="NCBI Taxonomy" id="3818"/>
    <lineage>
        <taxon>Eukaryota</taxon>
        <taxon>Viridiplantae</taxon>
        <taxon>Streptophyta</taxon>
        <taxon>Embryophyta</taxon>
        <taxon>Tracheophyta</taxon>
        <taxon>Spermatophyta</taxon>
        <taxon>Magnoliopsida</taxon>
        <taxon>eudicotyledons</taxon>
        <taxon>Gunneridae</taxon>
        <taxon>Pentapetalae</taxon>
        <taxon>rosids</taxon>
        <taxon>fabids</taxon>
        <taxon>Fabales</taxon>
        <taxon>Fabaceae</taxon>
        <taxon>Papilionoideae</taxon>
        <taxon>50 kb inversion clade</taxon>
        <taxon>dalbergioids sensu lato</taxon>
        <taxon>Dalbergieae</taxon>
        <taxon>Pterocarpus clade</taxon>
        <taxon>Arachis</taxon>
    </lineage>
</organism>
<proteinExistence type="predicted"/>
<dbReference type="Proteomes" id="UP000289738">
    <property type="component" value="Chromosome B10"/>
</dbReference>
<keyword evidence="7" id="KW-1185">Reference proteome</keyword>
<evidence type="ECO:0000256" key="1">
    <source>
        <dbReference type="ARBA" id="ARBA00022723"/>
    </source>
</evidence>
<evidence type="ECO:0000313" key="7">
    <source>
        <dbReference type="Proteomes" id="UP000289738"/>
    </source>
</evidence>
<feature type="region of interest" description="Disordered" evidence="4">
    <location>
        <begin position="436"/>
        <end position="465"/>
    </location>
</feature>
<feature type="compositionally biased region" description="Low complexity" evidence="4">
    <location>
        <begin position="104"/>
        <end position="115"/>
    </location>
</feature>
<feature type="compositionally biased region" description="Polar residues" evidence="4">
    <location>
        <begin position="542"/>
        <end position="553"/>
    </location>
</feature>
<feature type="compositionally biased region" description="Low complexity" evidence="4">
    <location>
        <begin position="554"/>
        <end position="569"/>
    </location>
</feature>
<accession>A0A444X7F2</accession>
<dbReference type="SMART" id="SM00575">
    <property type="entry name" value="ZnF_PMZ"/>
    <property type="match status" value="1"/>
</dbReference>
<evidence type="ECO:0000256" key="2">
    <source>
        <dbReference type="ARBA" id="ARBA00022771"/>
    </source>
</evidence>
<dbReference type="InterPro" id="IPR004332">
    <property type="entry name" value="Transposase_MuDR"/>
</dbReference>
<feature type="region of interest" description="Disordered" evidence="4">
    <location>
        <begin position="597"/>
        <end position="635"/>
    </location>
</feature>
<feature type="compositionally biased region" description="Acidic residues" evidence="4">
    <location>
        <begin position="482"/>
        <end position="491"/>
    </location>
</feature>
<feature type="compositionally biased region" description="Low complexity" evidence="4">
    <location>
        <begin position="623"/>
        <end position="635"/>
    </location>
</feature>
<dbReference type="Pfam" id="PF04434">
    <property type="entry name" value="SWIM"/>
    <property type="match status" value="1"/>
</dbReference>
<dbReference type="GO" id="GO:0008270">
    <property type="term" value="F:zinc ion binding"/>
    <property type="evidence" value="ECO:0007669"/>
    <property type="project" value="UniProtKB-KW"/>
</dbReference>
<feature type="compositionally biased region" description="Low complexity" evidence="4">
    <location>
        <begin position="496"/>
        <end position="505"/>
    </location>
</feature>
<dbReference type="PANTHER" id="PTHR31973">
    <property type="entry name" value="POLYPROTEIN, PUTATIVE-RELATED"/>
    <property type="match status" value="1"/>
</dbReference>
<evidence type="ECO:0000256" key="3">
    <source>
        <dbReference type="ARBA" id="ARBA00022833"/>
    </source>
</evidence>
<feature type="compositionally biased region" description="Basic residues" evidence="4">
    <location>
        <begin position="436"/>
        <end position="446"/>
    </location>
</feature>
<feature type="compositionally biased region" description="Polar residues" evidence="4">
    <location>
        <begin position="82"/>
        <end position="93"/>
    </location>
</feature>
<dbReference type="PANTHER" id="PTHR31973:SF187">
    <property type="entry name" value="MUTATOR TRANSPOSASE MUDRA PROTEIN"/>
    <property type="match status" value="1"/>
</dbReference>
<feature type="compositionally biased region" description="Pro residues" evidence="4">
    <location>
        <begin position="506"/>
        <end position="519"/>
    </location>
</feature>
<dbReference type="EMBL" id="SDMP01000020">
    <property type="protein sequence ID" value="RYQ85630.1"/>
    <property type="molecule type" value="Genomic_DNA"/>
</dbReference>
<evidence type="ECO:0000256" key="4">
    <source>
        <dbReference type="SAM" id="MobiDB-lite"/>
    </source>
</evidence>
<feature type="region of interest" description="Disordered" evidence="4">
    <location>
        <begin position="41"/>
        <end position="117"/>
    </location>
</feature>
<evidence type="ECO:0000259" key="5">
    <source>
        <dbReference type="SMART" id="SM00575"/>
    </source>
</evidence>
<keyword evidence="2" id="KW-0863">Zinc-finger</keyword>
<sequence length="635" mass="71445">MRIKSCTKRVPTPKKSLRRRWIVVEDDYDTEIVGHVQVVKESQERGEAQPREEAHEDNNQAEVEVQNEDSVRLPQHLGDPPHSSSLYARQISQPPLIPVLSDEPPSTQSQSSQPPIEHDQQLIHTDGLNPVPPSEDNVSKPIAPEQQTQYIPHPYKNPLLQSIPDSVEGWPKINKRRSIKRPPPTRQSFILNPDPDKPPTFYVPVDKEDFSDGNAGYHCYDIASDEDTDDTSIFPQSNADAPVSQVRLELGMEFETLNQFRKEVQKFNINIERSIFFDHCDSTRSKTICYDEDCPWQIYCAKRTFRASYQVKTFVNEHTCSRDNHCKSANGKWYALFYLCLPLKKNTNCQLWQLTGLPCRHACAASAYHNRRPEEYAHNWLIMDAYNVACQTSIVQFQARSSGSTLTPSPFCHHGTENQLEDLQPRETREMMALKRRAGHNKRSCKKRNEAIGEGNSASQVPVNDEDEDMLAEMYWEETLEAAEAEQEATEEGNRTATPHAAQQPQPMPPPPNTQPQPPTNNATTKKQVKRRSIRRPPPTRQILQPSTPSVNLPTTTPSTHNSQTTPHPLQGASAETSTRFIQFMTIPSVVTPIARGRGTTVRGRGQSRGRGRIGASSGGKNGISSGSSNSTPIL</sequence>
<feature type="region of interest" description="Disordered" evidence="4">
    <location>
        <begin position="482"/>
        <end position="576"/>
    </location>
</feature>
<keyword evidence="3" id="KW-0862">Zinc</keyword>
<dbReference type="Pfam" id="PF03108">
    <property type="entry name" value="DBD_Tnp_Mut"/>
    <property type="match status" value="1"/>
</dbReference>
<keyword evidence="1" id="KW-0479">Metal-binding</keyword>
<protein>
    <recommendedName>
        <fullName evidence="5">Zinc finger PMZ-type domain-containing protein</fullName>
    </recommendedName>
</protein>
<gene>
    <name evidence="6" type="ORF">Ahy_B10g105198</name>
</gene>